<feature type="transmembrane region" description="Helical" evidence="6">
    <location>
        <begin position="147"/>
        <end position="167"/>
    </location>
</feature>
<organism evidence="7 8">
    <name type="scientific">Commensalibacter oyaizuii</name>
    <dbReference type="NCBI Taxonomy" id="3043873"/>
    <lineage>
        <taxon>Bacteria</taxon>
        <taxon>Pseudomonadati</taxon>
        <taxon>Pseudomonadota</taxon>
        <taxon>Alphaproteobacteria</taxon>
        <taxon>Acetobacterales</taxon>
        <taxon>Acetobacteraceae</taxon>
    </lineage>
</organism>
<dbReference type="Pfam" id="PF13520">
    <property type="entry name" value="AA_permease_2"/>
    <property type="match status" value="1"/>
</dbReference>
<protein>
    <submittedName>
        <fullName evidence="7">Ethanolamine permease</fullName>
    </submittedName>
</protein>
<feature type="transmembrane region" description="Helical" evidence="6">
    <location>
        <begin position="83"/>
        <end position="114"/>
    </location>
</feature>
<feature type="transmembrane region" description="Helical" evidence="6">
    <location>
        <begin position="120"/>
        <end position="140"/>
    </location>
</feature>
<dbReference type="PANTHER" id="PTHR42770">
    <property type="entry name" value="AMINO ACID TRANSPORTER-RELATED"/>
    <property type="match status" value="1"/>
</dbReference>
<dbReference type="Gene3D" id="1.20.1740.10">
    <property type="entry name" value="Amino acid/polyamine transporter I"/>
    <property type="match status" value="1"/>
</dbReference>
<dbReference type="PANTHER" id="PTHR42770:SF7">
    <property type="entry name" value="MEMBRANE PROTEIN"/>
    <property type="match status" value="1"/>
</dbReference>
<gene>
    <name evidence="7" type="primary">eat</name>
    <name evidence="7" type="ORF">QJV27_10470</name>
</gene>
<feature type="transmembrane region" description="Helical" evidence="6">
    <location>
        <begin position="396"/>
        <end position="418"/>
    </location>
</feature>
<evidence type="ECO:0000256" key="2">
    <source>
        <dbReference type="ARBA" id="ARBA00022475"/>
    </source>
</evidence>
<comment type="subcellular location">
    <subcellularLocation>
        <location evidence="1">Cell membrane</location>
        <topology evidence="1">Multi-pass membrane protein</topology>
    </subcellularLocation>
</comment>
<feature type="transmembrane region" description="Helical" evidence="6">
    <location>
        <begin position="41"/>
        <end position="62"/>
    </location>
</feature>
<feature type="transmembrane region" description="Helical" evidence="6">
    <location>
        <begin position="424"/>
        <end position="441"/>
    </location>
</feature>
<keyword evidence="2" id="KW-1003">Cell membrane</keyword>
<feature type="transmembrane region" description="Helical" evidence="6">
    <location>
        <begin position="12"/>
        <end position="35"/>
    </location>
</feature>
<dbReference type="PIRSF" id="PIRSF006060">
    <property type="entry name" value="AA_transporter"/>
    <property type="match status" value="1"/>
</dbReference>
<dbReference type="RefSeq" id="WP_281448872.1">
    <property type="nucleotide sequence ID" value="NZ_JASBAO010000001.1"/>
</dbReference>
<dbReference type="Proteomes" id="UP001431634">
    <property type="component" value="Unassembled WGS sequence"/>
</dbReference>
<reference evidence="7" key="1">
    <citation type="submission" date="2023-05" db="EMBL/GenBank/DDBJ databases">
        <title>Whole genome sequence of Commensalibacter sp.</title>
        <authorList>
            <person name="Charoenyingcharoen P."/>
            <person name="Yukphan P."/>
        </authorList>
    </citation>
    <scope>NUCLEOTIDE SEQUENCE</scope>
    <source>
        <strain evidence="7">TBRC 16381</strain>
    </source>
</reference>
<evidence type="ECO:0000313" key="7">
    <source>
        <dbReference type="EMBL" id="MDI2091787.1"/>
    </source>
</evidence>
<dbReference type="InterPro" id="IPR004757">
    <property type="entry name" value="EtNH_permease"/>
</dbReference>
<evidence type="ECO:0000256" key="1">
    <source>
        <dbReference type="ARBA" id="ARBA00004651"/>
    </source>
</evidence>
<comment type="caution">
    <text evidence="7">The sequence shown here is derived from an EMBL/GenBank/DDBJ whole genome shotgun (WGS) entry which is preliminary data.</text>
</comment>
<dbReference type="EMBL" id="JASBAO010000001">
    <property type="protein sequence ID" value="MDI2091787.1"/>
    <property type="molecule type" value="Genomic_DNA"/>
</dbReference>
<feature type="transmembrane region" description="Helical" evidence="6">
    <location>
        <begin position="187"/>
        <end position="209"/>
    </location>
</feature>
<dbReference type="InterPro" id="IPR050367">
    <property type="entry name" value="APC_superfamily"/>
</dbReference>
<dbReference type="NCBIfam" id="TIGR00908">
    <property type="entry name" value="2A0305"/>
    <property type="match status" value="1"/>
</dbReference>
<keyword evidence="3 6" id="KW-0812">Transmembrane</keyword>
<keyword evidence="8" id="KW-1185">Reference proteome</keyword>
<feature type="transmembrane region" description="Helical" evidence="6">
    <location>
        <begin position="278"/>
        <end position="302"/>
    </location>
</feature>
<evidence type="ECO:0000256" key="6">
    <source>
        <dbReference type="SAM" id="Phobius"/>
    </source>
</evidence>
<feature type="transmembrane region" description="Helical" evidence="6">
    <location>
        <begin position="229"/>
        <end position="248"/>
    </location>
</feature>
<evidence type="ECO:0000256" key="3">
    <source>
        <dbReference type="ARBA" id="ARBA00022692"/>
    </source>
</evidence>
<evidence type="ECO:0000313" key="8">
    <source>
        <dbReference type="Proteomes" id="UP001431634"/>
    </source>
</evidence>
<feature type="transmembrane region" description="Helical" evidence="6">
    <location>
        <begin position="357"/>
        <end position="375"/>
    </location>
</feature>
<sequence length="463" mass="50236">MSENTTLHRTLGTFHLWGIAVGLVISGSFFGWSYGWASAGTLGFLIVVLLIASMYCCFIFSLTELSTAIPHAGGPFAYALRAFGPTVGFFAGFATLIEFVFAPPAIAMAIGAYINVQFPFINTKLIACGAFLLFMALNIIGVHIAATFELVVTLLAIFALIVFMSVVAPTFSWEHFASHGWAGQNQFHFSTIEGMLAATPFAIWFFLAIEGASMAAEEAKDPQRTIPKALGAGIITVTLLALFIMLFAGGAKGDWRLLANINDPLPQAMKVIVGSQSIWLQILVWLGLSGLIASLHGIIMGYSRQIFSLARDGYLPRSLAKINKYTQTPYLAILVGGFIGIGAIFSDSLIIIANQPLTASIMTVAAFGALVMYIISMASLFKLRRSEPDLHRPFKAILYPFAPLFAMVMSTICLITMALYNLELAAFFILFMGAGYVYFLMTKSSRKTVVEQETAKVIHNING</sequence>
<proteinExistence type="predicted"/>
<evidence type="ECO:0000256" key="5">
    <source>
        <dbReference type="ARBA" id="ARBA00023136"/>
    </source>
</evidence>
<dbReference type="InterPro" id="IPR002293">
    <property type="entry name" value="AA/rel_permease1"/>
</dbReference>
<keyword evidence="4 6" id="KW-1133">Transmembrane helix</keyword>
<evidence type="ECO:0000256" key="4">
    <source>
        <dbReference type="ARBA" id="ARBA00022989"/>
    </source>
</evidence>
<name>A0ABT6Q3V5_9PROT</name>
<keyword evidence="5 6" id="KW-0472">Membrane</keyword>
<feature type="transmembrane region" description="Helical" evidence="6">
    <location>
        <begin position="330"/>
        <end position="351"/>
    </location>
</feature>
<accession>A0ABT6Q3V5</accession>